<dbReference type="EMBL" id="JAMSKV010000012">
    <property type="protein sequence ID" value="MCQ8279360.1"/>
    <property type="molecule type" value="Genomic_DNA"/>
</dbReference>
<keyword evidence="3" id="KW-0997">Cell inner membrane</keyword>
<name>A0ABT1WAD6_9PROT</name>
<gene>
    <name evidence="12" type="ORF">NFI95_13005</name>
</gene>
<dbReference type="InterPro" id="IPR004659">
    <property type="entry name" value="RNase_E/G"/>
</dbReference>
<protein>
    <submittedName>
        <fullName evidence="12">Ribonuclease E/G</fullName>
    </submittedName>
</protein>
<keyword evidence="8" id="KW-0460">Magnesium</keyword>
<evidence type="ECO:0000256" key="1">
    <source>
        <dbReference type="ARBA" id="ARBA00001946"/>
    </source>
</evidence>
<evidence type="ECO:0000256" key="9">
    <source>
        <dbReference type="ARBA" id="ARBA00022884"/>
    </source>
</evidence>
<dbReference type="Pfam" id="PF10150">
    <property type="entry name" value="RNase_E_G"/>
    <property type="match status" value="1"/>
</dbReference>
<keyword evidence="13" id="KW-1185">Reference proteome</keyword>
<keyword evidence="6" id="KW-0255">Endonuclease</keyword>
<evidence type="ECO:0000259" key="11">
    <source>
        <dbReference type="PROSITE" id="PS50126"/>
    </source>
</evidence>
<keyword evidence="10" id="KW-0472">Membrane</keyword>
<feature type="domain" description="S1 motif" evidence="11">
    <location>
        <begin position="39"/>
        <end position="104"/>
    </location>
</feature>
<sequence length="367" mass="38043">MSVSLLARCFPGEIRIAAASDGILLDYALWRPGRPDGVGDLLRGRIDAVLPALGGAFVLLGDGAETGFLPLRDGTRLGEGDSVLVRISRGAQGGKGPRLALAETDTADRTGRTGLVARGPSPLERLATQYPDAPIFCDDPALPASLPGLRHRIRVGPDPWPPGIAAQAEALAEPELALPGGMRASIHPTPALVAIDMDGGGSSGQKSAKATAQFAANRAAIGPLLHQIRLRNLGGAILLDLAGLPSRKRSALRPEIEAALERDPLRPKLLGFTALGLAEILRPRIHPPLHELLAGPHAAALAALAEAARFAAAPPHRLPDLLASIDVAAALDGDPVARAALAARAGRPISMRIDPSLPPCGWSLRHG</sequence>
<reference evidence="12 13" key="1">
    <citation type="submission" date="2022-06" db="EMBL/GenBank/DDBJ databases">
        <title>Endosaccharibacter gen. nov., sp. nov., endophytic bacteria isolated from sugarcane.</title>
        <authorList>
            <person name="Pitiwittayakul N."/>
            <person name="Yukphan P."/>
            <person name="Charoenyingcharoen P."/>
            <person name="Tanasupawat S."/>
        </authorList>
    </citation>
    <scope>NUCLEOTIDE SEQUENCE [LARGE SCALE GENOMIC DNA]</scope>
    <source>
        <strain evidence="12 13">KSS8</strain>
    </source>
</reference>
<evidence type="ECO:0000256" key="5">
    <source>
        <dbReference type="ARBA" id="ARBA00022723"/>
    </source>
</evidence>
<keyword evidence="7" id="KW-0378">Hydrolase</keyword>
<evidence type="ECO:0000256" key="8">
    <source>
        <dbReference type="ARBA" id="ARBA00022842"/>
    </source>
</evidence>
<dbReference type="RefSeq" id="WP_422864850.1">
    <property type="nucleotide sequence ID" value="NZ_JAMSKV010000012.1"/>
</dbReference>
<evidence type="ECO:0000256" key="7">
    <source>
        <dbReference type="ARBA" id="ARBA00022801"/>
    </source>
</evidence>
<dbReference type="InterPro" id="IPR003029">
    <property type="entry name" value="S1_domain"/>
</dbReference>
<dbReference type="PROSITE" id="PS50126">
    <property type="entry name" value="S1"/>
    <property type="match status" value="1"/>
</dbReference>
<dbReference type="Proteomes" id="UP001524587">
    <property type="component" value="Unassembled WGS sequence"/>
</dbReference>
<dbReference type="InterPro" id="IPR019307">
    <property type="entry name" value="RNA-bd_AU-1/RNase_E/G"/>
</dbReference>
<organism evidence="12 13">
    <name type="scientific">Endosaccharibacter trunci</name>
    <dbReference type="NCBI Taxonomy" id="2812733"/>
    <lineage>
        <taxon>Bacteria</taxon>
        <taxon>Pseudomonadati</taxon>
        <taxon>Pseudomonadota</taxon>
        <taxon>Alphaproteobacteria</taxon>
        <taxon>Acetobacterales</taxon>
        <taxon>Acetobacteraceae</taxon>
        <taxon>Endosaccharibacter</taxon>
    </lineage>
</organism>
<evidence type="ECO:0000256" key="4">
    <source>
        <dbReference type="ARBA" id="ARBA00022722"/>
    </source>
</evidence>
<evidence type="ECO:0000256" key="10">
    <source>
        <dbReference type="ARBA" id="ARBA00023136"/>
    </source>
</evidence>
<keyword evidence="2" id="KW-1003">Cell membrane</keyword>
<accession>A0ABT1WAD6</accession>
<comment type="cofactor">
    <cofactor evidence="1">
        <name>Mg(2+)</name>
        <dbReference type="ChEBI" id="CHEBI:18420"/>
    </cofactor>
</comment>
<keyword evidence="5" id="KW-0479">Metal-binding</keyword>
<keyword evidence="4" id="KW-0540">Nuclease</keyword>
<evidence type="ECO:0000256" key="2">
    <source>
        <dbReference type="ARBA" id="ARBA00022475"/>
    </source>
</evidence>
<proteinExistence type="predicted"/>
<evidence type="ECO:0000256" key="3">
    <source>
        <dbReference type="ARBA" id="ARBA00022519"/>
    </source>
</evidence>
<evidence type="ECO:0000313" key="12">
    <source>
        <dbReference type="EMBL" id="MCQ8279360.1"/>
    </source>
</evidence>
<dbReference type="PANTHER" id="PTHR30001:SF1">
    <property type="entry name" value="RIBONUCLEASE E_G-LIKE PROTEIN, CHLOROPLASTIC"/>
    <property type="match status" value="1"/>
</dbReference>
<comment type="caution">
    <text evidence="12">The sequence shown here is derived from an EMBL/GenBank/DDBJ whole genome shotgun (WGS) entry which is preliminary data.</text>
</comment>
<evidence type="ECO:0000313" key="13">
    <source>
        <dbReference type="Proteomes" id="UP001524587"/>
    </source>
</evidence>
<keyword evidence="9" id="KW-0694">RNA-binding</keyword>
<dbReference type="PANTHER" id="PTHR30001">
    <property type="entry name" value="RIBONUCLEASE"/>
    <property type="match status" value="1"/>
</dbReference>
<evidence type="ECO:0000256" key="6">
    <source>
        <dbReference type="ARBA" id="ARBA00022759"/>
    </source>
</evidence>